<dbReference type="AlphaFoldDB" id="A0AAU9ILE1"/>
<dbReference type="EMBL" id="CAJZBQ010000015">
    <property type="protein sequence ID" value="CAG9316369.1"/>
    <property type="molecule type" value="Genomic_DNA"/>
</dbReference>
<organism evidence="2 3">
    <name type="scientific">Blepharisma stoltei</name>
    <dbReference type="NCBI Taxonomy" id="1481888"/>
    <lineage>
        <taxon>Eukaryota</taxon>
        <taxon>Sar</taxon>
        <taxon>Alveolata</taxon>
        <taxon>Ciliophora</taxon>
        <taxon>Postciliodesmatophora</taxon>
        <taxon>Heterotrichea</taxon>
        <taxon>Heterotrichida</taxon>
        <taxon>Blepharismidae</taxon>
        <taxon>Blepharisma</taxon>
    </lineage>
</organism>
<dbReference type="Proteomes" id="UP001162131">
    <property type="component" value="Unassembled WGS sequence"/>
</dbReference>
<sequence>MEGAAEIHCNKEIPMTSENDLQENRDSNLKVESSFGSGLFSDFESSSEGYKGSFMDRSYEMNPDGFPNNIETIENSFKVSFDNEADFNQVFTQEISNFTLDEDESEERGDEEIVIRNPLPSMKVQREPIEALYNPSKIFRYNNQAISLESNGIRKRWLCYSCLQSSGHNKKHECLLL</sequence>
<keyword evidence="3" id="KW-1185">Reference proteome</keyword>
<reference evidence="2" key="1">
    <citation type="submission" date="2021-09" db="EMBL/GenBank/DDBJ databases">
        <authorList>
            <consortium name="AG Swart"/>
            <person name="Singh M."/>
            <person name="Singh A."/>
            <person name="Seah K."/>
            <person name="Emmerich C."/>
        </authorList>
    </citation>
    <scope>NUCLEOTIDE SEQUENCE</scope>
    <source>
        <strain evidence="2">ATCC30299</strain>
    </source>
</reference>
<protein>
    <submittedName>
        <fullName evidence="2">Uncharacterized protein</fullName>
    </submittedName>
</protein>
<evidence type="ECO:0000313" key="3">
    <source>
        <dbReference type="Proteomes" id="UP001162131"/>
    </source>
</evidence>
<evidence type="ECO:0000313" key="2">
    <source>
        <dbReference type="EMBL" id="CAG9316369.1"/>
    </source>
</evidence>
<evidence type="ECO:0000256" key="1">
    <source>
        <dbReference type="SAM" id="MobiDB-lite"/>
    </source>
</evidence>
<name>A0AAU9ILE1_9CILI</name>
<proteinExistence type="predicted"/>
<accession>A0AAU9ILE1</accession>
<gene>
    <name evidence="2" type="ORF">BSTOLATCC_MIC15800</name>
</gene>
<feature type="region of interest" description="Disordered" evidence="1">
    <location>
        <begin position="1"/>
        <end position="28"/>
    </location>
</feature>
<comment type="caution">
    <text evidence="2">The sequence shown here is derived from an EMBL/GenBank/DDBJ whole genome shotgun (WGS) entry which is preliminary data.</text>
</comment>